<dbReference type="PIR" id="S73086">
    <property type="entry name" value="S73086"/>
</dbReference>
<feature type="transmembrane region" description="Helical" evidence="1">
    <location>
        <begin position="33"/>
        <end position="51"/>
    </location>
</feature>
<name>P95866_SACSO</name>
<reference evidence="3" key="2">
    <citation type="submission" date="2016-04" db="EMBL/GenBank/DDBJ databases">
        <authorList>
            <person name="Evans L.H."/>
            <person name="Alamgir A."/>
            <person name="Owens N."/>
            <person name="Weber N.D."/>
            <person name="Virtaneva K."/>
            <person name="Barbian K."/>
            <person name="Babar A."/>
            <person name="Rosenke K."/>
        </authorList>
    </citation>
    <scope>NUCLEOTIDE SEQUENCE</scope>
    <source>
        <strain evidence="3">P1</strain>
    </source>
</reference>
<organism evidence="2">
    <name type="scientific">Saccharolobus solfataricus</name>
    <name type="common">Sulfolobus solfataricus</name>
    <dbReference type="NCBI Taxonomy" id="2287"/>
    <lineage>
        <taxon>Archaea</taxon>
        <taxon>Thermoproteota</taxon>
        <taxon>Thermoprotei</taxon>
        <taxon>Sulfolobales</taxon>
        <taxon>Sulfolobaceae</taxon>
        <taxon>Saccharolobus</taxon>
    </lineage>
</organism>
<accession>P95866</accession>
<feature type="transmembrane region" description="Helical" evidence="1">
    <location>
        <begin position="160"/>
        <end position="182"/>
    </location>
</feature>
<dbReference type="EMBL" id="Y08256">
    <property type="protein sequence ID" value="CAA69502.1"/>
    <property type="molecule type" value="Genomic_DNA"/>
</dbReference>
<proteinExistence type="predicted"/>
<keyword evidence="1" id="KW-1133">Transmembrane helix</keyword>
<dbReference type="PATRIC" id="fig|2287.9.peg.2331"/>
<dbReference type="AlphaFoldDB" id="P95866"/>
<evidence type="ECO:0000313" key="3">
    <source>
        <dbReference type="EMBL" id="SAI85777.1"/>
    </source>
</evidence>
<sequence>MNRSFNIIISFKFIFWNMKSKPMNVIFDVLNEIHGFFGALWAGAALLNFLIKPQDKRQFERIGRFFLITSIITIITGIIIFAYIYLAPYQGNLFLVAAILRSSLDIRIRAFLNLIGGAFGLLAFGAGIVISNRIRLMVRVKEGDVTILELRNSVSNLSKISLVFLLISLAMMILAGSIAQVIT</sequence>
<keyword evidence="1" id="KW-0812">Transmembrane</keyword>
<evidence type="ECO:0000313" key="4">
    <source>
        <dbReference type="Proteomes" id="UP000076770"/>
    </source>
</evidence>
<evidence type="ECO:0000256" key="1">
    <source>
        <dbReference type="SAM" id="Phobius"/>
    </source>
</evidence>
<dbReference type="Proteomes" id="UP000076770">
    <property type="component" value="Chromosome i"/>
</dbReference>
<dbReference type="DNASU" id="1453598"/>
<reference evidence="2" key="1">
    <citation type="journal article" date="1996" name="Mol. Microbiol.">
        <title>Organizational characteristics and information content of an archaeal genome: 156 kb of sequence from Sulfolobus solfataricus P2.</title>
        <authorList>
            <person name="Sensen C.W."/>
            <person name="Klenk H.P."/>
            <person name="Singh R.K."/>
            <person name="Allard G."/>
            <person name="Chan C.C."/>
            <person name="Liu Q.Y."/>
            <person name="Penny S.L."/>
            <person name="Young F."/>
            <person name="Schenk M.E."/>
            <person name="Gaasterland T."/>
            <person name="Doolittle W.F."/>
            <person name="Ragan M.A."/>
            <person name="Charlebois R.L."/>
        </authorList>
    </citation>
    <scope>NUCLEOTIDE SEQUENCE</scope>
    <source>
        <strain evidence="2">P2</strain>
    </source>
</reference>
<feature type="transmembrane region" description="Helical" evidence="1">
    <location>
        <begin position="63"/>
        <end position="86"/>
    </location>
</feature>
<keyword evidence="1" id="KW-0472">Membrane</keyword>
<evidence type="ECO:0000313" key="2">
    <source>
        <dbReference type="EMBL" id="CAA69502.1"/>
    </source>
</evidence>
<protein>
    <submittedName>
        <fullName evidence="2">Orf c06019 protein</fullName>
    </submittedName>
</protein>
<gene>
    <name evidence="2" type="primary">orf c06019</name>
    <name evidence="3" type="ORF">SSOP1_2223</name>
</gene>
<reference evidence="4" key="3">
    <citation type="submission" date="2016-04" db="EMBL/GenBank/DDBJ databases">
        <authorList>
            <person name="Shah S.A."/>
            <person name="Garrett R.A."/>
        </authorList>
    </citation>
    <scope>NUCLEOTIDE SEQUENCE [LARGE SCALE GENOMIC DNA]</scope>
    <source>
        <strain evidence="4">ATCC 35091 / DSM 1616 / JCM 8930 / NBRC 15331 / P1</strain>
    </source>
</reference>
<feature type="transmembrane region" description="Helical" evidence="1">
    <location>
        <begin position="106"/>
        <end position="130"/>
    </location>
</feature>
<dbReference type="EMBL" id="LT549890">
    <property type="protein sequence ID" value="SAI85777.1"/>
    <property type="molecule type" value="Genomic_DNA"/>
</dbReference>